<evidence type="ECO:0000256" key="4">
    <source>
        <dbReference type="ARBA" id="ARBA00023110"/>
    </source>
</evidence>
<keyword evidence="4 6" id="KW-0697">Rotamase</keyword>
<gene>
    <name evidence="7" type="ORF">BCY89_26270</name>
</gene>
<dbReference type="Pfam" id="PF00254">
    <property type="entry name" value="FKBP_C"/>
    <property type="match status" value="1"/>
</dbReference>
<comment type="catalytic activity">
    <reaction evidence="1 6">
        <text>[protein]-peptidylproline (omega=180) = [protein]-peptidylproline (omega=0)</text>
        <dbReference type="Rhea" id="RHEA:16237"/>
        <dbReference type="Rhea" id="RHEA-COMP:10747"/>
        <dbReference type="Rhea" id="RHEA-COMP:10748"/>
        <dbReference type="ChEBI" id="CHEBI:83833"/>
        <dbReference type="ChEBI" id="CHEBI:83834"/>
        <dbReference type="EC" id="5.2.1.8"/>
    </reaction>
</comment>
<accession>A0A420G283</accession>
<dbReference type="SUPFAM" id="SSF54534">
    <property type="entry name" value="FKBP-like"/>
    <property type="match status" value="1"/>
</dbReference>
<dbReference type="PANTHER" id="PTHR43811:SF19">
    <property type="entry name" value="39 KDA FK506-BINDING NUCLEAR PROTEIN"/>
    <property type="match status" value="1"/>
</dbReference>
<keyword evidence="8" id="KW-1185">Reference proteome</keyword>
<protein>
    <recommendedName>
        <fullName evidence="3 6">peptidylprolyl isomerase</fullName>
        <ecNumber evidence="3 6">5.2.1.8</ecNumber>
    </recommendedName>
</protein>
<dbReference type="EMBL" id="MCAQ01000005">
    <property type="protein sequence ID" value="RKF39258.1"/>
    <property type="molecule type" value="Genomic_DNA"/>
</dbReference>
<dbReference type="InterPro" id="IPR046357">
    <property type="entry name" value="PPIase_dom_sf"/>
</dbReference>
<evidence type="ECO:0000256" key="3">
    <source>
        <dbReference type="ARBA" id="ARBA00013194"/>
    </source>
</evidence>
<comment type="caution">
    <text evidence="7">The sequence shown here is derived from an EMBL/GenBank/DDBJ whole genome shotgun (WGS) entry which is preliminary data.</text>
</comment>
<evidence type="ECO:0000256" key="6">
    <source>
        <dbReference type="PROSITE-ProRule" id="PRU00277"/>
    </source>
</evidence>
<dbReference type="Gene3D" id="3.10.50.40">
    <property type="match status" value="1"/>
</dbReference>
<name>A0A420G283_9SPHI</name>
<comment type="similarity">
    <text evidence="2">Belongs to the FKBP-type PPIase family.</text>
</comment>
<dbReference type="InterPro" id="IPR001179">
    <property type="entry name" value="PPIase_FKBP_dom"/>
</dbReference>
<dbReference type="Proteomes" id="UP000286402">
    <property type="component" value="Unassembled WGS sequence"/>
</dbReference>
<evidence type="ECO:0000256" key="1">
    <source>
        <dbReference type="ARBA" id="ARBA00000971"/>
    </source>
</evidence>
<dbReference type="PROSITE" id="PS50059">
    <property type="entry name" value="FKBP_PPIASE"/>
    <property type="match status" value="1"/>
</dbReference>
<dbReference type="PROSITE" id="PS51257">
    <property type="entry name" value="PROKAR_LIPOPROTEIN"/>
    <property type="match status" value="1"/>
</dbReference>
<organism evidence="7 8">
    <name type="scientific">Sphingobacterium siyangense</name>
    <dbReference type="NCBI Taxonomy" id="459529"/>
    <lineage>
        <taxon>Bacteria</taxon>
        <taxon>Pseudomonadati</taxon>
        <taxon>Bacteroidota</taxon>
        <taxon>Sphingobacteriia</taxon>
        <taxon>Sphingobacteriales</taxon>
        <taxon>Sphingobacteriaceae</taxon>
        <taxon>Sphingobacterium</taxon>
    </lineage>
</organism>
<reference evidence="7 8" key="1">
    <citation type="submission" date="2016-07" db="EMBL/GenBank/DDBJ databases">
        <title>Genome analysis of Sphingobacterium siyangense T12B17.</title>
        <authorList>
            <person name="Xu D."/>
            <person name="Su Y."/>
            <person name="Zheng S."/>
        </authorList>
    </citation>
    <scope>NUCLEOTIDE SEQUENCE [LARGE SCALE GENOMIC DNA]</scope>
    <source>
        <strain evidence="7 8">T12B17</strain>
    </source>
</reference>
<dbReference type="GO" id="GO:0003755">
    <property type="term" value="F:peptidyl-prolyl cis-trans isomerase activity"/>
    <property type="evidence" value="ECO:0007669"/>
    <property type="project" value="UniProtKB-KW"/>
</dbReference>
<dbReference type="PANTHER" id="PTHR43811">
    <property type="entry name" value="FKBP-TYPE PEPTIDYL-PROLYL CIS-TRANS ISOMERASE FKPA"/>
    <property type="match status" value="1"/>
</dbReference>
<sequence length="340" mass="36815">MKKAILFFAAAGLLMTSCQKFKKAEGGLEYKIVDDNAKEKAVSGDLLALDMVVKTDRDSTMQSTYDMGVPQIVQLYPDSIIAKNPGDPTGLFKYVGEGDSLVFKINLDSMAAKTHQPKPEFADKFIVYSIKVKKHFKKGKLTDQQLGEQVQKYFEEELNKHKAAEPAKLEKYIKDKSLKTTKTASGLQYVITKPGTGTNAKVGDSIHVNYVGSLTTGKVFDTNLPDVAKKEKIFNPQRPYEALKFQLGVDGVIPGWTEAFQLFNKGTKATLVIPSSLAYGDRPSGVIPPYAPLVFEVEVLDIKPGKVPAPTATTPGMVAPIGTTAPAATAPATKAPAAKK</sequence>
<keyword evidence="5 6" id="KW-0413">Isomerase</keyword>
<dbReference type="RefSeq" id="WP_120333709.1">
    <property type="nucleotide sequence ID" value="NZ_CP070350.1"/>
</dbReference>
<dbReference type="EC" id="5.2.1.8" evidence="3 6"/>
<evidence type="ECO:0000313" key="8">
    <source>
        <dbReference type="Proteomes" id="UP000286402"/>
    </source>
</evidence>
<evidence type="ECO:0000313" key="7">
    <source>
        <dbReference type="EMBL" id="RKF39258.1"/>
    </source>
</evidence>
<evidence type="ECO:0000256" key="2">
    <source>
        <dbReference type="ARBA" id="ARBA00006577"/>
    </source>
</evidence>
<dbReference type="AlphaFoldDB" id="A0A420G283"/>
<evidence type="ECO:0000256" key="5">
    <source>
        <dbReference type="ARBA" id="ARBA00023235"/>
    </source>
</evidence>
<proteinExistence type="inferred from homology"/>